<dbReference type="RefSeq" id="XP_040761898.1">
    <property type="nucleotide sequence ID" value="XM_040901958.1"/>
</dbReference>
<proteinExistence type="predicted"/>
<dbReference type="AlphaFoldDB" id="A0A165D4W4"/>
<name>A0A165D4W4_9APHY</name>
<dbReference type="Proteomes" id="UP000076871">
    <property type="component" value="Unassembled WGS sequence"/>
</dbReference>
<dbReference type="GeneID" id="63818989"/>
<keyword evidence="2" id="KW-1185">Reference proteome</keyword>
<reference evidence="1 2" key="1">
    <citation type="journal article" date="2016" name="Mol. Biol. Evol.">
        <title>Comparative Genomics of Early-Diverging Mushroom-Forming Fungi Provides Insights into the Origins of Lignocellulose Decay Capabilities.</title>
        <authorList>
            <person name="Nagy L.G."/>
            <person name="Riley R."/>
            <person name="Tritt A."/>
            <person name="Adam C."/>
            <person name="Daum C."/>
            <person name="Floudas D."/>
            <person name="Sun H."/>
            <person name="Yadav J.S."/>
            <person name="Pangilinan J."/>
            <person name="Larsson K.H."/>
            <person name="Matsuura K."/>
            <person name="Barry K."/>
            <person name="Labutti K."/>
            <person name="Kuo R."/>
            <person name="Ohm R.A."/>
            <person name="Bhattacharya S.S."/>
            <person name="Shirouzu T."/>
            <person name="Yoshinaga Y."/>
            <person name="Martin F.M."/>
            <person name="Grigoriev I.V."/>
            <person name="Hibbett D.S."/>
        </authorList>
    </citation>
    <scope>NUCLEOTIDE SEQUENCE [LARGE SCALE GENOMIC DNA]</scope>
    <source>
        <strain evidence="1 2">93-53</strain>
    </source>
</reference>
<dbReference type="EMBL" id="KV427638">
    <property type="protein sequence ID" value="KZT04158.1"/>
    <property type="molecule type" value="Genomic_DNA"/>
</dbReference>
<evidence type="ECO:0000313" key="2">
    <source>
        <dbReference type="Proteomes" id="UP000076871"/>
    </source>
</evidence>
<gene>
    <name evidence="1" type="ORF">LAESUDRAFT_311940</name>
</gene>
<dbReference type="InParanoid" id="A0A165D4W4"/>
<accession>A0A165D4W4</accession>
<sequence length="102" mass="11273">MAIAVDDKDSHFRHAPVRCGYGTEGYLRSAEELSLAGSVAVSVSYIDGWNHDDHVEEGDNKHYTISERVSVMSSVSGMFNTTRSSPRGITMINPRLEGSWHC</sequence>
<organism evidence="1 2">
    <name type="scientific">Laetiporus sulphureus 93-53</name>
    <dbReference type="NCBI Taxonomy" id="1314785"/>
    <lineage>
        <taxon>Eukaryota</taxon>
        <taxon>Fungi</taxon>
        <taxon>Dikarya</taxon>
        <taxon>Basidiomycota</taxon>
        <taxon>Agaricomycotina</taxon>
        <taxon>Agaricomycetes</taxon>
        <taxon>Polyporales</taxon>
        <taxon>Laetiporus</taxon>
    </lineage>
</organism>
<evidence type="ECO:0000313" key="1">
    <source>
        <dbReference type="EMBL" id="KZT04158.1"/>
    </source>
</evidence>
<protein>
    <submittedName>
        <fullName evidence="1">Uncharacterized protein</fullName>
    </submittedName>
</protein>